<evidence type="ECO:0000313" key="1">
    <source>
        <dbReference type="EMBL" id="CAK9163558.1"/>
    </source>
</evidence>
<proteinExistence type="predicted"/>
<comment type="caution">
    <text evidence="1">The sequence shown here is derived from an EMBL/GenBank/DDBJ whole genome shotgun (WGS) entry which is preliminary data.</text>
</comment>
<dbReference type="EMBL" id="CAUOFW020004058">
    <property type="protein sequence ID" value="CAK9163558.1"/>
    <property type="molecule type" value="Genomic_DNA"/>
</dbReference>
<name>A0ABC8T940_9AQUA</name>
<sequence length="163" mass="19295">MTSRIRGRGDREEGCIEQASQIEQFTSKSIPSEPRQTLNLMYCCFVNGILAFSERRPQNAFLITNEMMQKFTLKEDPCIEEAIYQQLNRQYRDHRHRPHKNYYCKYAIDEIRLQNCPPDVSPNGWATLIGYFGYVDFKECTLKLCCCLGLLNFRYEDFNIVRH</sequence>
<dbReference type="AlphaFoldDB" id="A0ABC8T940"/>
<dbReference type="Proteomes" id="UP001642360">
    <property type="component" value="Unassembled WGS sequence"/>
</dbReference>
<organism evidence="1 2">
    <name type="scientific">Ilex paraguariensis</name>
    <name type="common">yerba mate</name>
    <dbReference type="NCBI Taxonomy" id="185542"/>
    <lineage>
        <taxon>Eukaryota</taxon>
        <taxon>Viridiplantae</taxon>
        <taxon>Streptophyta</taxon>
        <taxon>Embryophyta</taxon>
        <taxon>Tracheophyta</taxon>
        <taxon>Spermatophyta</taxon>
        <taxon>Magnoliopsida</taxon>
        <taxon>eudicotyledons</taxon>
        <taxon>Gunneridae</taxon>
        <taxon>Pentapetalae</taxon>
        <taxon>asterids</taxon>
        <taxon>campanulids</taxon>
        <taxon>Aquifoliales</taxon>
        <taxon>Aquifoliaceae</taxon>
        <taxon>Ilex</taxon>
    </lineage>
</organism>
<protein>
    <submittedName>
        <fullName evidence="1">Uncharacterized protein</fullName>
    </submittedName>
</protein>
<accession>A0ABC8T940</accession>
<evidence type="ECO:0000313" key="2">
    <source>
        <dbReference type="Proteomes" id="UP001642360"/>
    </source>
</evidence>
<gene>
    <name evidence="1" type="ORF">ILEXP_LOCUS32611</name>
</gene>
<keyword evidence="2" id="KW-1185">Reference proteome</keyword>
<reference evidence="1 2" key="1">
    <citation type="submission" date="2024-02" db="EMBL/GenBank/DDBJ databases">
        <authorList>
            <person name="Vignale AGUSTIN F."/>
            <person name="Sosa J E."/>
            <person name="Modenutti C."/>
        </authorList>
    </citation>
    <scope>NUCLEOTIDE SEQUENCE [LARGE SCALE GENOMIC DNA]</scope>
</reference>